<keyword evidence="1" id="KW-1133">Transmembrane helix</keyword>
<keyword evidence="1" id="KW-0472">Membrane</keyword>
<evidence type="ECO:0000313" key="2">
    <source>
        <dbReference type="EMBL" id="KKW67790.1"/>
    </source>
</evidence>
<dbReference type="EMBL" id="LBNQ01000025">
    <property type="protein sequence ID" value="KKW67790.1"/>
    <property type="molecule type" value="Genomic_DNA"/>
</dbReference>
<comment type="caution">
    <text evidence="2">The sequence shown here is derived from an EMBL/GenBank/DDBJ whole genome shotgun (WGS) entry which is preliminary data.</text>
</comment>
<dbReference type="STRING" id="1610491.AAV94_09205"/>
<evidence type="ECO:0000313" key="3">
    <source>
        <dbReference type="Proteomes" id="UP000050580"/>
    </source>
</evidence>
<feature type="transmembrane region" description="Helical" evidence="1">
    <location>
        <begin position="20"/>
        <end position="42"/>
    </location>
</feature>
<feature type="transmembrane region" description="Helical" evidence="1">
    <location>
        <begin position="48"/>
        <end position="65"/>
    </location>
</feature>
<proteinExistence type="predicted"/>
<keyword evidence="1" id="KW-0812">Transmembrane</keyword>
<evidence type="ECO:0008006" key="4">
    <source>
        <dbReference type="Google" id="ProtNLM"/>
    </source>
</evidence>
<reference evidence="2 3" key="1">
    <citation type="submission" date="2015-05" db="EMBL/GenBank/DDBJ databases">
        <title>Draft genome sequence of Lampropedia sp. CT6, isolated from the microbial mat of a hot water spring, located at Manikaran, India.</title>
        <authorList>
            <person name="Tripathi C."/>
            <person name="Rani P."/>
            <person name="Mahato N.K."/>
            <person name="Lal R."/>
        </authorList>
    </citation>
    <scope>NUCLEOTIDE SEQUENCE [LARGE SCALE GENOMIC DNA]</scope>
    <source>
        <strain evidence="2 3">CT6</strain>
    </source>
</reference>
<name>A0A0U1PZ49_9BURK</name>
<accession>A0A0U1PZ49</accession>
<sequence length="156" mass="17718">MARHGPIAVSFPVKPHARALRYALISSLVSLLALILIAYQTWTARSSAALWMLAALWLLSVVLMVRQWRAFVPGHLHWQQGQWLWQRTGAASAIRMQVRLVWDGQHRLLLHCKAGGNAPTWLWLERSMAPHLWSDLRRALHHDNGRTHTPTPAPGP</sequence>
<keyword evidence="3" id="KW-1185">Reference proteome</keyword>
<protein>
    <recommendedName>
        <fullName evidence="4">Toxin CptA</fullName>
    </recommendedName>
</protein>
<gene>
    <name evidence="2" type="ORF">AAV94_09205</name>
</gene>
<evidence type="ECO:0000256" key="1">
    <source>
        <dbReference type="SAM" id="Phobius"/>
    </source>
</evidence>
<dbReference type="AlphaFoldDB" id="A0A0U1PZ49"/>
<organism evidence="2 3">
    <name type="scientific">Lampropedia cohaerens</name>
    <dbReference type="NCBI Taxonomy" id="1610491"/>
    <lineage>
        <taxon>Bacteria</taxon>
        <taxon>Pseudomonadati</taxon>
        <taxon>Pseudomonadota</taxon>
        <taxon>Betaproteobacteria</taxon>
        <taxon>Burkholderiales</taxon>
        <taxon>Comamonadaceae</taxon>
        <taxon>Lampropedia</taxon>
    </lineage>
</organism>
<dbReference type="Proteomes" id="UP000050580">
    <property type="component" value="Unassembled WGS sequence"/>
</dbReference>